<evidence type="ECO:0000256" key="6">
    <source>
        <dbReference type="ARBA" id="ARBA00023004"/>
    </source>
</evidence>
<keyword evidence="7 9" id="KW-0503">Monooxygenase</keyword>
<dbReference type="PROSITE" id="PS00086">
    <property type="entry name" value="CYTOCHROME_P450"/>
    <property type="match status" value="1"/>
</dbReference>
<dbReference type="AlphaFoldDB" id="A0A7D9LET2"/>
<dbReference type="InterPro" id="IPR050479">
    <property type="entry name" value="CYP11_CYP27_families"/>
</dbReference>
<evidence type="ECO:0000256" key="2">
    <source>
        <dbReference type="ARBA" id="ARBA00010617"/>
    </source>
</evidence>
<evidence type="ECO:0000256" key="4">
    <source>
        <dbReference type="ARBA" id="ARBA00022723"/>
    </source>
</evidence>
<reference evidence="10" key="1">
    <citation type="submission" date="2020-04" db="EMBL/GenBank/DDBJ databases">
        <authorList>
            <person name="Alioto T."/>
            <person name="Alioto T."/>
            <person name="Gomez Garrido J."/>
        </authorList>
    </citation>
    <scope>NUCLEOTIDE SEQUENCE</scope>
    <source>
        <strain evidence="10">A484AB</strain>
    </source>
</reference>
<dbReference type="EMBL" id="CACRXK020018541">
    <property type="protein sequence ID" value="CAB4032606.1"/>
    <property type="molecule type" value="Genomic_DNA"/>
</dbReference>
<gene>
    <name evidence="10" type="ORF">PACLA_8A071478</name>
</gene>
<dbReference type="PANTHER" id="PTHR24279:SF120">
    <property type="entry name" value="CYTOCHROME P450"/>
    <property type="match status" value="1"/>
</dbReference>
<dbReference type="InterPro" id="IPR001128">
    <property type="entry name" value="Cyt_P450"/>
</dbReference>
<name>A0A7D9LET2_PARCT</name>
<dbReference type="Proteomes" id="UP001152795">
    <property type="component" value="Unassembled WGS sequence"/>
</dbReference>
<dbReference type="OrthoDB" id="3945418at2759"/>
<feature type="binding site" description="axial binding residue" evidence="8">
    <location>
        <position position="434"/>
    </location>
    <ligand>
        <name>heme</name>
        <dbReference type="ChEBI" id="CHEBI:30413"/>
    </ligand>
    <ligandPart>
        <name>Fe</name>
        <dbReference type="ChEBI" id="CHEBI:18248"/>
    </ligandPart>
</feature>
<evidence type="ECO:0000256" key="1">
    <source>
        <dbReference type="ARBA" id="ARBA00001971"/>
    </source>
</evidence>
<keyword evidence="11" id="KW-1185">Reference proteome</keyword>
<evidence type="ECO:0000256" key="9">
    <source>
        <dbReference type="RuleBase" id="RU000461"/>
    </source>
</evidence>
<dbReference type="PRINTS" id="PR00463">
    <property type="entry name" value="EP450I"/>
</dbReference>
<comment type="similarity">
    <text evidence="2 9">Belongs to the cytochrome P450 family.</text>
</comment>
<dbReference type="PANTHER" id="PTHR24279">
    <property type="entry name" value="CYTOCHROME P450"/>
    <property type="match status" value="1"/>
</dbReference>
<proteinExistence type="inferred from homology"/>
<dbReference type="GO" id="GO:0005506">
    <property type="term" value="F:iron ion binding"/>
    <property type="evidence" value="ECO:0007669"/>
    <property type="project" value="InterPro"/>
</dbReference>
<dbReference type="GO" id="GO:0020037">
    <property type="term" value="F:heme binding"/>
    <property type="evidence" value="ECO:0007669"/>
    <property type="project" value="InterPro"/>
</dbReference>
<dbReference type="InterPro" id="IPR017972">
    <property type="entry name" value="Cyt_P450_CS"/>
</dbReference>
<organism evidence="10 11">
    <name type="scientific">Paramuricea clavata</name>
    <name type="common">Red gorgonian</name>
    <name type="synonym">Violescent sea-whip</name>
    <dbReference type="NCBI Taxonomy" id="317549"/>
    <lineage>
        <taxon>Eukaryota</taxon>
        <taxon>Metazoa</taxon>
        <taxon>Cnidaria</taxon>
        <taxon>Anthozoa</taxon>
        <taxon>Octocorallia</taxon>
        <taxon>Malacalcyonacea</taxon>
        <taxon>Plexauridae</taxon>
        <taxon>Paramuricea</taxon>
    </lineage>
</organism>
<evidence type="ECO:0000256" key="7">
    <source>
        <dbReference type="ARBA" id="ARBA00023033"/>
    </source>
</evidence>
<sequence>MLARSSSTIVEPNDTNVLPFSAMPGLKGSIRNIFDYTYTKGSYFDVVAKRFKRYGPIYSEEILGTRIVNVCDVEATTKVLRTDRTFQMRPGLDAVADAGDEINPDTGFGPISNDYEKWYHDRSLLAPKLNRLKDALETLPILNTVADDFVKRMQQQSQRDGTINNIEEQFTYWTVEAIAAGLFNKRLGFYDQPPDPDAIVFVRSAKEMLKNVGKLNVTAPLYKYIKIPAYYALKKSFLTNSATGMDIINRELAKKQGEQGNKMTQTFFEYLSAKAKVTSNSMATYLTGLMAGGVDTTSTTCLWLLYHLAQHPEVQEKLYQELVSVLGHDREVSKTNIQRLTLVKATLKETGRMNPTAGFTIARVFDKDLNVLGYHIPAGVYVLLHEHLLSVDERYYGEDAKQFVPERWLRDATGKRTQGNPFTSLPFGYGVRMCLGRRQAELPIYTLVSKIILSFRLEYAGDTAVNKDMVGGLMKPDRPLLVKFIPRKKDLSY</sequence>
<protein>
    <submittedName>
        <fullName evidence="10">Cytochrome P450 27C1-like</fullName>
    </submittedName>
</protein>
<evidence type="ECO:0000256" key="8">
    <source>
        <dbReference type="PIRSR" id="PIRSR602401-1"/>
    </source>
</evidence>
<dbReference type="InterPro" id="IPR002401">
    <property type="entry name" value="Cyt_P450_E_grp-I"/>
</dbReference>
<keyword evidence="5 9" id="KW-0560">Oxidoreductase</keyword>
<dbReference type="Pfam" id="PF00067">
    <property type="entry name" value="p450"/>
    <property type="match status" value="1"/>
</dbReference>
<keyword evidence="6 8" id="KW-0408">Iron</keyword>
<dbReference type="PRINTS" id="PR00385">
    <property type="entry name" value="P450"/>
</dbReference>
<evidence type="ECO:0000256" key="3">
    <source>
        <dbReference type="ARBA" id="ARBA00022617"/>
    </source>
</evidence>
<dbReference type="SUPFAM" id="SSF48264">
    <property type="entry name" value="Cytochrome P450"/>
    <property type="match status" value="1"/>
</dbReference>
<comment type="caution">
    <text evidence="10">The sequence shown here is derived from an EMBL/GenBank/DDBJ whole genome shotgun (WGS) entry which is preliminary data.</text>
</comment>
<dbReference type="GO" id="GO:0004497">
    <property type="term" value="F:monooxygenase activity"/>
    <property type="evidence" value="ECO:0007669"/>
    <property type="project" value="UniProtKB-KW"/>
</dbReference>
<dbReference type="InterPro" id="IPR036396">
    <property type="entry name" value="Cyt_P450_sf"/>
</dbReference>
<evidence type="ECO:0000256" key="5">
    <source>
        <dbReference type="ARBA" id="ARBA00023002"/>
    </source>
</evidence>
<keyword evidence="4 8" id="KW-0479">Metal-binding</keyword>
<keyword evidence="3 8" id="KW-0349">Heme</keyword>
<evidence type="ECO:0000313" key="11">
    <source>
        <dbReference type="Proteomes" id="UP001152795"/>
    </source>
</evidence>
<dbReference type="CDD" id="cd11054">
    <property type="entry name" value="CYP24A1-like"/>
    <property type="match status" value="1"/>
</dbReference>
<comment type="cofactor">
    <cofactor evidence="1 8">
        <name>heme</name>
        <dbReference type="ChEBI" id="CHEBI:30413"/>
    </cofactor>
</comment>
<dbReference type="Gene3D" id="1.10.630.10">
    <property type="entry name" value="Cytochrome P450"/>
    <property type="match status" value="1"/>
</dbReference>
<dbReference type="GO" id="GO:0016705">
    <property type="term" value="F:oxidoreductase activity, acting on paired donors, with incorporation or reduction of molecular oxygen"/>
    <property type="evidence" value="ECO:0007669"/>
    <property type="project" value="InterPro"/>
</dbReference>
<accession>A0A7D9LET2</accession>
<evidence type="ECO:0000313" key="10">
    <source>
        <dbReference type="EMBL" id="CAB4032606.1"/>
    </source>
</evidence>